<reference evidence="2" key="1">
    <citation type="submission" date="2022-05" db="EMBL/GenBank/DDBJ databases">
        <authorList>
            <person name="Pankratov T."/>
        </authorList>
    </citation>
    <scope>NUCLEOTIDE SEQUENCE</scope>
    <source>
        <strain evidence="2">BP6-180914</strain>
    </source>
</reference>
<gene>
    <name evidence="2" type="ORF">M8523_08665</name>
</gene>
<comment type="caution">
    <text evidence="2">The sequence shown here is derived from an EMBL/GenBank/DDBJ whole genome shotgun (WGS) entry which is preliminary data.</text>
</comment>
<evidence type="ECO:0000313" key="2">
    <source>
        <dbReference type="EMBL" id="MCW6508093.1"/>
    </source>
</evidence>
<feature type="compositionally biased region" description="Polar residues" evidence="1">
    <location>
        <begin position="59"/>
        <end position="82"/>
    </location>
</feature>
<dbReference type="Proteomes" id="UP001165667">
    <property type="component" value="Unassembled WGS sequence"/>
</dbReference>
<dbReference type="InterPro" id="IPR036514">
    <property type="entry name" value="SGNH_hydro_sf"/>
</dbReference>
<evidence type="ECO:0008006" key="4">
    <source>
        <dbReference type="Google" id="ProtNLM"/>
    </source>
</evidence>
<feature type="region of interest" description="Disordered" evidence="1">
    <location>
        <begin position="331"/>
        <end position="406"/>
    </location>
</feature>
<feature type="compositionally biased region" description="Basic and acidic residues" evidence="1">
    <location>
        <begin position="383"/>
        <end position="397"/>
    </location>
</feature>
<organism evidence="2 3">
    <name type="scientific">Lichenifustis flavocetrariae</name>
    <dbReference type="NCBI Taxonomy" id="2949735"/>
    <lineage>
        <taxon>Bacteria</taxon>
        <taxon>Pseudomonadati</taxon>
        <taxon>Pseudomonadota</taxon>
        <taxon>Alphaproteobacteria</taxon>
        <taxon>Hyphomicrobiales</taxon>
        <taxon>Lichenihabitantaceae</taxon>
        <taxon>Lichenifustis</taxon>
    </lineage>
</organism>
<feature type="region of interest" description="Disordered" evidence="1">
    <location>
        <begin position="36"/>
        <end position="82"/>
    </location>
</feature>
<keyword evidence="3" id="KW-1185">Reference proteome</keyword>
<evidence type="ECO:0000256" key="1">
    <source>
        <dbReference type="SAM" id="MobiDB-lite"/>
    </source>
</evidence>
<name>A0AA41Z049_9HYPH</name>
<dbReference type="InterPro" id="IPR007407">
    <property type="entry name" value="DUF459"/>
</dbReference>
<dbReference type="SUPFAM" id="SSF52266">
    <property type="entry name" value="SGNH hydrolase"/>
    <property type="match status" value="1"/>
</dbReference>
<dbReference type="GO" id="GO:0016788">
    <property type="term" value="F:hydrolase activity, acting on ester bonds"/>
    <property type="evidence" value="ECO:0007669"/>
    <property type="project" value="UniProtKB-ARBA"/>
</dbReference>
<dbReference type="EMBL" id="JAMOIM010000004">
    <property type="protein sequence ID" value="MCW6508093.1"/>
    <property type="molecule type" value="Genomic_DNA"/>
</dbReference>
<sequence>MKPGRHWRSWLTGVAMGLVAAPHLLSAEQQDPMVRFWLNDPPKSPGAPRQVRPKPRAPSRQTAGESRQPAVTTRRPSSEDVTPSSFVVAVFGDAFGAALARGLADPDGPAPGRVTLDRTSDGSGVTTPETDGWGRSVEAALAQVGRIDAAVVMMGGDDRVPLRDGHGERQDPGTPAWRQLYGDRVELFAAAFRDRHIPLIWVGLPIVRDPEDARLYAAINEILRDRAVRAGATFIDAWQAFADENGDFSTTGPDVNGRPATLRWTNGWNFTRAGARKLASFVTADLSRIQDRSRATRQLAVVPDANPDVFDQALAIDVNAQIRREAGLPVGNAKLSPESAGTAGPSATSRTGPVLALTGAPMASDGSLLTPDSVKGLRPASSTREEAPSAHTGRTDDFGWSGLNDR</sequence>
<evidence type="ECO:0000313" key="3">
    <source>
        <dbReference type="Proteomes" id="UP001165667"/>
    </source>
</evidence>
<dbReference type="Pfam" id="PF04311">
    <property type="entry name" value="DUF459"/>
    <property type="match status" value="1"/>
</dbReference>
<protein>
    <recommendedName>
        <fullName evidence="4">DUF459 domain-containing protein</fullName>
    </recommendedName>
</protein>
<proteinExistence type="predicted"/>
<dbReference type="RefSeq" id="WP_282584440.1">
    <property type="nucleotide sequence ID" value="NZ_JAMOIM010000004.1"/>
</dbReference>
<feature type="region of interest" description="Disordered" evidence="1">
    <location>
        <begin position="104"/>
        <end position="132"/>
    </location>
</feature>
<accession>A0AA41Z049</accession>
<dbReference type="Gene3D" id="3.40.50.1110">
    <property type="entry name" value="SGNH hydrolase"/>
    <property type="match status" value="1"/>
</dbReference>
<dbReference type="AlphaFoldDB" id="A0AA41Z049"/>